<dbReference type="InterPro" id="IPR011991">
    <property type="entry name" value="ArsR-like_HTH"/>
</dbReference>
<dbReference type="SUPFAM" id="SSF46785">
    <property type="entry name" value="Winged helix' DNA-binding domain"/>
    <property type="match status" value="1"/>
</dbReference>
<gene>
    <name evidence="2" type="ORF">AVR91_0218485</name>
</gene>
<comment type="caution">
    <text evidence="2">The sequence shown here is derived from an EMBL/GenBank/DDBJ whole genome shotgun (WGS) entry which is preliminary data.</text>
</comment>
<accession>A0A1W2LV18</accession>
<dbReference type="Pfam" id="PF19361">
    <property type="entry name" value="DUF5937"/>
    <property type="match status" value="1"/>
</dbReference>
<dbReference type="OrthoDB" id="3460651at2"/>
<dbReference type="CDD" id="cd00090">
    <property type="entry name" value="HTH_ARSR"/>
    <property type="match status" value="1"/>
</dbReference>
<dbReference type="AlphaFoldDB" id="A0A1W2LV18"/>
<dbReference type="EMBL" id="LQMT02000019">
    <property type="protein sequence ID" value="ONF68962.1"/>
    <property type="molecule type" value="Genomic_DNA"/>
</dbReference>
<dbReference type="InterPro" id="IPR036388">
    <property type="entry name" value="WH-like_DNA-bd_sf"/>
</dbReference>
<reference evidence="2 3" key="1">
    <citation type="submission" date="2016-12" db="EMBL/GenBank/DDBJ databases">
        <title>Amycolatopsis keratiniphila subsp. keratiniphila genome sequencing and assembly.</title>
        <authorList>
            <person name="Mayilraj S."/>
            <person name="Kaur N."/>
        </authorList>
    </citation>
    <scope>NUCLEOTIDE SEQUENCE [LARGE SCALE GENOMIC DNA]</scope>
    <source>
        <strain evidence="2 3">DSM 44409</strain>
    </source>
</reference>
<dbReference type="InterPro" id="IPR036390">
    <property type="entry name" value="WH_DNA-bd_sf"/>
</dbReference>
<organism evidence="2 3">
    <name type="scientific">Amycolatopsis keratiniphila subsp. keratiniphila</name>
    <dbReference type="NCBI Taxonomy" id="227715"/>
    <lineage>
        <taxon>Bacteria</taxon>
        <taxon>Bacillati</taxon>
        <taxon>Actinomycetota</taxon>
        <taxon>Actinomycetes</taxon>
        <taxon>Pseudonocardiales</taxon>
        <taxon>Pseudonocardiaceae</taxon>
        <taxon>Amycolatopsis</taxon>
        <taxon>Amycolatopsis japonica group</taxon>
    </lineage>
</organism>
<protein>
    <submittedName>
        <fullName evidence="2">Transcriptional regulator</fullName>
    </submittedName>
</protein>
<sequence length="318" mass="34330">MTAAGFPSSEFARLRFAFSPASEAITSLRLLQDPGRCCANSTCACFFALVPLGAYFAEFLTPPPASPVPDLDAELDRIARADLDEAVAEASPVPAAESDVVQRFLADPAAGVARAADELRLYWDTALARFWPQIRGLFEAEIVRRSRQLARDGAGALFNDLHPNISWDDGRLKVRTRAWKRRGPLGVDGLILIPSVFHWPDTAVMAEPYQPILVYPAPGVATVWAHDIIPTTGALDALIGRTRARVLVALSESVTTTALGRRLSMAPRRLSMAPGAVSQHLKVLHDNGLITRHRSGREVFSARSALGDTLCANGSALS</sequence>
<name>A0A1W2LV18_9PSEU</name>
<feature type="domain" description="DUF5937" evidence="1">
    <location>
        <begin position="96"/>
        <end position="218"/>
    </location>
</feature>
<proteinExistence type="predicted"/>
<evidence type="ECO:0000259" key="1">
    <source>
        <dbReference type="Pfam" id="PF19361"/>
    </source>
</evidence>
<evidence type="ECO:0000313" key="2">
    <source>
        <dbReference type="EMBL" id="ONF68962.1"/>
    </source>
</evidence>
<dbReference type="Gene3D" id="1.10.10.10">
    <property type="entry name" value="Winged helix-like DNA-binding domain superfamily/Winged helix DNA-binding domain"/>
    <property type="match status" value="1"/>
</dbReference>
<dbReference type="Proteomes" id="UP000076660">
    <property type="component" value="Unassembled WGS sequence"/>
</dbReference>
<dbReference type="InterPro" id="IPR045981">
    <property type="entry name" value="DUF5937"/>
</dbReference>
<evidence type="ECO:0000313" key="3">
    <source>
        <dbReference type="Proteomes" id="UP000076660"/>
    </source>
</evidence>